<reference evidence="1 2" key="1">
    <citation type="submission" date="2019-04" db="EMBL/GenBank/DDBJ databases">
        <title>Taxonomy of novel Haliea sp. from mangrove soil of West Coast of India.</title>
        <authorList>
            <person name="Verma A."/>
            <person name="Kumar P."/>
            <person name="Krishnamurthi S."/>
        </authorList>
    </citation>
    <scope>NUCLEOTIDE SEQUENCE [LARGE SCALE GENOMIC DNA]</scope>
    <source>
        <strain evidence="1 2">SAOS-164</strain>
    </source>
</reference>
<dbReference type="OrthoDB" id="115252at2"/>
<protein>
    <submittedName>
        <fullName evidence="1">Uncharacterized protein</fullName>
    </submittedName>
</protein>
<sequence>MPLTLAQMTNGLTPEHDYFFPEKPDDPEMRESTSVWLFEENGAFGFPRIGIEGEAHSWENRMYHVNFALENQRVLLDAARGAAPPCLGPDGKPSVFGAGPLTFRCVEPFRRWLMTYEGMALDGSFADQLDGSLEQRPRIPVKLEVELHMETPAWVADYSPEKVAKMSQKERDDAQSMGIGWRLEHWGRGTGELTVDGATREFRLVGSRIKRQSVRPLDAFRGHCWQSAVFPDGRAFGTISYPANPKAPEFNIAYVVQDGKMYPAKATRIPYIREILAEGDDVTLELESELGVHRISGSTCMSTFRVANADMAALGAVGFTLQQGGARYTWDDQVAYGMIERSATGAQMENGYE</sequence>
<comment type="caution">
    <text evidence="1">The sequence shown here is derived from an EMBL/GenBank/DDBJ whole genome shotgun (WGS) entry which is preliminary data.</text>
</comment>
<dbReference type="AlphaFoldDB" id="A0A4Z0M6W6"/>
<proteinExistence type="predicted"/>
<dbReference type="EMBL" id="SRLE01000004">
    <property type="protein sequence ID" value="TGD75146.1"/>
    <property type="molecule type" value="Genomic_DNA"/>
</dbReference>
<evidence type="ECO:0000313" key="2">
    <source>
        <dbReference type="Proteomes" id="UP000298050"/>
    </source>
</evidence>
<organism evidence="1 2">
    <name type="scientific">Mangrovimicrobium sediminis</name>
    <dbReference type="NCBI Taxonomy" id="2562682"/>
    <lineage>
        <taxon>Bacteria</taxon>
        <taxon>Pseudomonadati</taxon>
        <taxon>Pseudomonadota</taxon>
        <taxon>Gammaproteobacteria</taxon>
        <taxon>Cellvibrionales</taxon>
        <taxon>Halieaceae</taxon>
        <taxon>Mangrovimicrobium</taxon>
    </lineage>
</organism>
<accession>A0A4Z0M6W6</accession>
<gene>
    <name evidence="1" type="ORF">E4634_03850</name>
</gene>
<dbReference type="Proteomes" id="UP000298050">
    <property type="component" value="Unassembled WGS sequence"/>
</dbReference>
<evidence type="ECO:0000313" key="1">
    <source>
        <dbReference type="EMBL" id="TGD75146.1"/>
    </source>
</evidence>
<name>A0A4Z0M6W6_9GAMM</name>
<keyword evidence="2" id="KW-1185">Reference proteome</keyword>
<dbReference type="RefSeq" id="WP_135441287.1">
    <property type="nucleotide sequence ID" value="NZ_SRLE01000004.1"/>
</dbReference>